<protein>
    <submittedName>
        <fullName evidence="1">Uncharacterized protein</fullName>
    </submittedName>
</protein>
<sequence length="65" mass="7644">MSMPLTDQQNRYLSDRSYDVDVAKTGKEAIRAGMVLTDKSNQKYKVTNTLDDKKLDFKEWQWLPM</sequence>
<organism evidence="1 2">
    <name type="scientific">Fructilactobacillus carniphilus</name>
    <dbReference type="NCBI Taxonomy" id="2940297"/>
    <lineage>
        <taxon>Bacteria</taxon>
        <taxon>Bacillati</taxon>
        <taxon>Bacillota</taxon>
        <taxon>Bacilli</taxon>
        <taxon>Lactobacillales</taxon>
        <taxon>Lactobacillaceae</taxon>
        <taxon>Fructilactobacillus</taxon>
    </lineage>
</organism>
<proteinExistence type="predicted"/>
<name>A0ABY5BXN9_9LACO</name>
<dbReference type="RefSeq" id="WP_252795084.1">
    <property type="nucleotide sequence ID" value="NZ_CP097121.1"/>
</dbReference>
<evidence type="ECO:0000313" key="1">
    <source>
        <dbReference type="EMBL" id="USS90569.1"/>
    </source>
</evidence>
<dbReference type="Proteomes" id="UP001056164">
    <property type="component" value="Chromosome"/>
</dbReference>
<dbReference type="EMBL" id="CP097121">
    <property type="protein sequence ID" value="USS90569.1"/>
    <property type="molecule type" value="Genomic_DNA"/>
</dbReference>
<gene>
    <name evidence="1" type="ORF">M3M37_06975</name>
</gene>
<reference evidence="1" key="1">
    <citation type="submission" date="2022-05" db="EMBL/GenBank/DDBJ databases">
        <authorList>
            <person name="Oliphant S.A."/>
            <person name="Watson-Haigh N.S."/>
            <person name="Sumby K.M."/>
            <person name="Gardner J.M."/>
            <person name="Jiranek V."/>
        </authorList>
    </citation>
    <scope>NUCLEOTIDE SEQUENCE</scope>
    <source>
        <strain evidence="1">KI4_A6</strain>
    </source>
</reference>
<accession>A0ABY5BXN9</accession>
<keyword evidence="2" id="KW-1185">Reference proteome</keyword>
<evidence type="ECO:0000313" key="2">
    <source>
        <dbReference type="Proteomes" id="UP001056164"/>
    </source>
</evidence>